<dbReference type="OrthoDB" id="32918at2"/>
<dbReference type="Pfam" id="PF13470">
    <property type="entry name" value="PIN_3"/>
    <property type="match status" value="1"/>
</dbReference>
<evidence type="ECO:0000313" key="3">
    <source>
        <dbReference type="Proteomes" id="UP000515847"/>
    </source>
</evidence>
<dbReference type="InterPro" id="IPR002716">
    <property type="entry name" value="PIN_dom"/>
</dbReference>
<dbReference type="SUPFAM" id="SSF88723">
    <property type="entry name" value="PIN domain-like"/>
    <property type="match status" value="1"/>
</dbReference>
<evidence type="ECO:0000313" key="2">
    <source>
        <dbReference type="EMBL" id="QNB45500.1"/>
    </source>
</evidence>
<dbReference type="AlphaFoldDB" id="A0A7G6E096"/>
<feature type="domain" description="PIN" evidence="1">
    <location>
        <begin position="3"/>
        <end position="110"/>
    </location>
</feature>
<dbReference type="InterPro" id="IPR029060">
    <property type="entry name" value="PIN-like_dom_sf"/>
</dbReference>
<accession>A0A7G6E096</accession>
<name>A0A7G6E096_THEFR</name>
<dbReference type="PANTHER" id="PTHR34610">
    <property type="entry name" value="SSL7007 PROTEIN"/>
    <property type="match status" value="1"/>
</dbReference>
<evidence type="ECO:0000259" key="1">
    <source>
        <dbReference type="Pfam" id="PF13470"/>
    </source>
</evidence>
<dbReference type="NCBIfam" id="TIGR00305">
    <property type="entry name" value="putative toxin-antitoxin system toxin component, PIN family"/>
    <property type="match status" value="1"/>
</dbReference>
<keyword evidence="3" id="KW-1185">Reference proteome</keyword>
<gene>
    <name evidence="2" type="ORF">BR63_03715</name>
</gene>
<dbReference type="PANTHER" id="PTHR34610:SF3">
    <property type="entry name" value="SSL7007 PROTEIN"/>
    <property type="match status" value="1"/>
</dbReference>
<dbReference type="KEGG" id="tfr:BR63_03715"/>
<protein>
    <submittedName>
        <fullName evidence="2">Putative toxin-antitoxin system toxin component, PIN family</fullName>
    </submittedName>
</protein>
<dbReference type="EMBL" id="CP045798">
    <property type="protein sequence ID" value="QNB45500.1"/>
    <property type="molecule type" value="Genomic_DNA"/>
</dbReference>
<dbReference type="Proteomes" id="UP000515847">
    <property type="component" value="Chromosome"/>
</dbReference>
<reference evidence="2 3" key="1">
    <citation type="journal article" date="2019" name="Front. Microbiol.">
        <title>Thermoanaerosceptrum fracticalcis gen. nov. sp. nov., a Novel Fumarate-Fermenting Microorganism From a Deep Fractured Carbonate Aquifer of the US Great Basin.</title>
        <authorList>
            <person name="Hamilton-Brehm S.D."/>
            <person name="Stewart L.E."/>
            <person name="Zavarin M."/>
            <person name="Caldwell M."/>
            <person name="Lawson P.A."/>
            <person name="Onstott T.C."/>
            <person name="Grzymski J."/>
            <person name="Neveux I."/>
            <person name="Lollar B.S."/>
            <person name="Russell C.E."/>
            <person name="Moser D.P."/>
        </authorList>
    </citation>
    <scope>NUCLEOTIDE SEQUENCE [LARGE SCALE GENOMIC DNA]</scope>
    <source>
        <strain evidence="2 3">DRI-13</strain>
    </source>
</reference>
<sequence>MEVVVDTNVLINGLFCIDPHAARILDLISNGTLKMVYSEGIRKEYAYILGKKFPEFLSAENLLQLRILLENSKMVSPSFNLIISSDPSDNMFMECAVCAKANAFITSDYKNDLIRLAIYRSVRICDPATFLREKGFLHLKIGVLT</sequence>
<dbReference type="RefSeq" id="WP_034425499.1">
    <property type="nucleotide sequence ID" value="NZ_CP045798.1"/>
</dbReference>
<organism evidence="2 3">
    <name type="scientific">Thermanaerosceptrum fracticalcis</name>
    <dbReference type="NCBI Taxonomy" id="1712410"/>
    <lineage>
        <taxon>Bacteria</taxon>
        <taxon>Bacillati</taxon>
        <taxon>Bacillota</taxon>
        <taxon>Clostridia</taxon>
        <taxon>Eubacteriales</taxon>
        <taxon>Peptococcaceae</taxon>
        <taxon>Thermanaerosceptrum</taxon>
    </lineage>
</organism>
<proteinExistence type="predicted"/>
<dbReference type="InterPro" id="IPR002850">
    <property type="entry name" value="PIN_toxin-like"/>
</dbReference>